<name>C6LKV0_9FIRM</name>
<protein>
    <submittedName>
        <fullName evidence="1">Uncharacterized protein</fullName>
    </submittedName>
</protein>
<gene>
    <name evidence="1" type="ORF">BRYFOR_09297</name>
</gene>
<sequence length="40" mass="4576">MKSAIRRLSCELSSVNPQKAEIFFLLCGFFSAPSPWYTFC</sequence>
<reference evidence="1" key="1">
    <citation type="submission" date="2009-07" db="EMBL/GenBank/DDBJ databases">
        <authorList>
            <person name="Weinstock G."/>
            <person name="Sodergren E."/>
            <person name="Clifton S."/>
            <person name="Fulton L."/>
            <person name="Fulton B."/>
            <person name="Courtney L."/>
            <person name="Fronick C."/>
            <person name="Harrison M."/>
            <person name="Strong C."/>
            <person name="Farmer C."/>
            <person name="Delahaunty K."/>
            <person name="Markovic C."/>
            <person name="Hall O."/>
            <person name="Minx P."/>
            <person name="Tomlinson C."/>
            <person name="Mitreva M."/>
            <person name="Nelson J."/>
            <person name="Hou S."/>
            <person name="Wollam A."/>
            <person name="Pepin K.H."/>
            <person name="Johnson M."/>
            <person name="Bhonagiri V."/>
            <person name="Nash W.E."/>
            <person name="Warren W."/>
            <person name="Chinwalla A."/>
            <person name="Mardis E.R."/>
            <person name="Wilson R.K."/>
        </authorList>
    </citation>
    <scope>NUCLEOTIDE SEQUENCE [LARGE SCALE GENOMIC DNA]</scope>
    <source>
        <strain evidence="1">DSM 14469</strain>
    </source>
</reference>
<evidence type="ECO:0000313" key="1">
    <source>
        <dbReference type="EMBL" id="EET58698.1"/>
    </source>
</evidence>
<evidence type="ECO:0000313" key="2">
    <source>
        <dbReference type="Proteomes" id="UP000005561"/>
    </source>
</evidence>
<dbReference type="EMBL" id="ACCL02000026">
    <property type="protein sequence ID" value="EET58698.1"/>
    <property type="molecule type" value="Genomic_DNA"/>
</dbReference>
<organism evidence="1 2">
    <name type="scientific">Marvinbryantia formatexigens DSM 14469</name>
    <dbReference type="NCBI Taxonomy" id="478749"/>
    <lineage>
        <taxon>Bacteria</taxon>
        <taxon>Bacillati</taxon>
        <taxon>Bacillota</taxon>
        <taxon>Clostridia</taxon>
        <taxon>Lachnospirales</taxon>
        <taxon>Lachnospiraceae</taxon>
        <taxon>Marvinbryantia</taxon>
    </lineage>
</organism>
<dbReference type="Proteomes" id="UP000005561">
    <property type="component" value="Unassembled WGS sequence"/>
</dbReference>
<accession>C6LKV0</accession>
<keyword evidence="2" id="KW-1185">Reference proteome</keyword>
<dbReference type="AlphaFoldDB" id="C6LKV0"/>
<comment type="caution">
    <text evidence="1">The sequence shown here is derived from an EMBL/GenBank/DDBJ whole genome shotgun (WGS) entry which is preliminary data.</text>
</comment>
<proteinExistence type="predicted"/>